<sequence length="305" mass="33490">MAPAFALVVLCGVALGAGASETDTWVDETRGVPVDPPVGADVGAGASVTSAETIQMVQAAMLRYNQSAETFPLPFLDSDDLVDLAEGEVVIHMKRLPLPGGGEEDLEYRSIALRVVDEPREEVWLSALSPDLTDEGPVEEVPLTDVTKREYRVYQRITLPWPVKDRQWVIDVDVDTAVAERTEGMAWVQWWNLAPDGEAAAREALRDGLVPGLDGGDYDSAVYLPANMGAWIVMRLSDGQTLLAYELTLLMGGWIPDALGRRFARAQLEGLLDEVAESAPERARRYDARRRVIFDGWGNAIEPER</sequence>
<protein>
    <recommendedName>
        <fullName evidence="4">DUF3857 domain-containing protein</fullName>
    </recommendedName>
</protein>
<proteinExistence type="predicted"/>
<keyword evidence="1" id="KW-0732">Signal</keyword>
<organism evidence="2 3">
    <name type="scientific">Eiseniibacteriota bacterium</name>
    <dbReference type="NCBI Taxonomy" id="2212470"/>
    <lineage>
        <taxon>Bacteria</taxon>
        <taxon>Candidatus Eiseniibacteriota</taxon>
    </lineage>
</organism>
<name>A0A956NAN2_UNCEI</name>
<dbReference type="SUPFAM" id="SSF55961">
    <property type="entry name" value="Bet v1-like"/>
    <property type="match status" value="1"/>
</dbReference>
<evidence type="ECO:0000313" key="3">
    <source>
        <dbReference type="Proteomes" id="UP000739538"/>
    </source>
</evidence>
<dbReference type="Proteomes" id="UP000739538">
    <property type="component" value="Unassembled WGS sequence"/>
</dbReference>
<feature type="chain" id="PRO_5037511098" description="DUF3857 domain-containing protein" evidence="1">
    <location>
        <begin position="20"/>
        <end position="305"/>
    </location>
</feature>
<dbReference type="InterPro" id="IPR023393">
    <property type="entry name" value="START-like_dom_sf"/>
</dbReference>
<evidence type="ECO:0008006" key="4">
    <source>
        <dbReference type="Google" id="ProtNLM"/>
    </source>
</evidence>
<accession>A0A956NAN2</accession>
<gene>
    <name evidence="2" type="ORF">KDA27_07755</name>
</gene>
<feature type="signal peptide" evidence="1">
    <location>
        <begin position="1"/>
        <end position="19"/>
    </location>
</feature>
<dbReference type="EMBL" id="JAGQHS010000029">
    <property type="protein sequence ID" value="MCA9755679.1"/>
    <property type="molecule type" value="Genomic_DNA"/>
</dbReference>
<evidence type="ECO:0000256" key="1">
    <source>
        <dbReference type="SAM" id="SignalP"/>
    </source>
</evidence>
<reference evidence="2" key="2">
    <citation type="journal article" date="2021" name="Microbiome">
        <title>Successional dynamics and alternative stable states in a saline activated sludge microbial community over 9 years.</title>
        <authorList>
            <person name="Wang Y."/>
            <person name="Ye J."/>
            <person name="Ju F."/>
            <person name="Liu L."/>
            <person name="Boyd J.A."/>
            <person name="Deng Y."/>
            <person name="Parks D.H."/>
            <person name="Jiang X."/>
            <person name="Yin X."/>
            <person name="Woodcroft B.J."/>
            <person name="Tyson G.W."/>
            <person name="Hugenholtz P."/>
            <person name="Polz M.F."/>
            <person name="Zhang T."/>
        </authorList>
    </citation>
    <scope>NUCLEOTIDE SEQUENCE</scope>
    <source>
        <strain evidence="2">HKST-UBA02</strain>
    </source>
</reference>
<dbReference type="AlphaFoldDB" id="A0A956NAN2"/>
<dbReference type="Gene3D" id="3.30.530.20">
    <property type="match status" value="1"/>
</dbReference>
<evidence type="ECO:0000313" key="2">
    <source>
        <dbReference type="EMBL" id="MCA9755679.1"/>
    </source>
</evidence>
<reference evidence="2" key="1">
    <citation type="submission" date="2020-04" db="EMBL/GenBank/DDBJ databases">
        <authorList>
            <person name="Zhang T."/>
        </authorList>
    </citation>
    <scope>NUCLEOTIDE SEQUENCE</scope>
    <source>
        <strain evidence="2">HKST-UBA02</strain>
    </source>
</reference>
<comment type="caution">
    <text evidence="2">The sequence shown here is derived from an EMBL/GenBank/DDBJ whole genome shotgun (WGS) entry which is preliminary data.</text>
</comment>